<feature type="domain" description="Chromo" evidence="9">
    <location>
        <begin position="300"/>
        <end position="359"/>
    </location>
</feature>
<dbReference type="CDD" id="cd18793">
    <property type="entry name" value="SF2_C_SNF"/>
    <property type="match status" value="1"/>
</dbReference>
<dbReference type="SUPFAM" id="SSF54160">
    <property type="entry name" value="Chromo domain-like"/>
    <property type="match status" value="2"/>
</dbReference>
<feature type="compositionally biased region" description="Acidic residues" evidence="8">
    <location>
        <begin position="67"/>
        <end position="84"/>
    </location>
</feature>
<dbReference type="PANTHER" id="PTHR45623">
    <property type="entry name" value="CHROMODOMAIN-HELICASE-DNA-BINDING PROTEIN 3-RELATED-RELATED"/>
    <property type="match status" value="1"/>
</dbReference>
<dbReference type="SMART" id="SM00487">
    <property type="entry name" value="DEXDc"/>
    <property type="match status" value="1"/>
</dbReference>
<dbReference type="Pfam" id="PF00271">
    <property type="entry name" value="Helicase_C"/>
    <property type="match status" value="1"/>
</dbReference>
<dbReference type="InterPro" id="IPR027417">
    <property type="entry name" value="P-loop_NTPase"/>
</dbReference>
<dbReference type="SMART" id="SM00298">
    <property type="entry name" value="CHROMO"/>
    <property type="match status" value="2"/>
</dbReference>
<feature type="region of interest" description="Disordered" evidence="8">
    <location>
        <begin position="1"/>
        <end position="223"/>
    </location>
</feature>
<dbReference type="GO" id="GO:0005634">
    <property type="term" value="C:nucleus"/>
    <property type="evidence" value="ECO:0007669"/>
    <property type="project" value="UniProtKB-SubCell"/>
</dbReference>
<dbReference type="PROSITE" id="PS50013">
    <property type="entry name" value="CHROMO_2"/>
    <property type="match status" value="2"/>
</dbReference>
<evidence type="ECO:0000259" key="9">
    <source>
        <dbReference type="PROSITE" id="PS50013"/>
    </source>
</evidence>
<reference evidence="12 13" key="1">
    <citation type="journal article" date="2024" name="Nat. Commun.">
        <title>Phylogenomics reveals the evolutionary origins of lichenization in chlorophyte algae.</title>
        <authorList>
            <person name="Puginier C."/>
            <person name="Libourel C."/>
            <person name="Otte J."/>
            <person name="Skaloud P."/>
            <person name="Haon M."/>
            <person name="Grisel S."/>
            <person name="Petersen M."/>
            <person name="Berrin J.G."/>
            <person name="Delaux P.M."/>
            <person name="Dal Grande F."/>
            <person name="Keller J."/>
        </authorList>
    </citation>
    <scope>NUCLEOTIDE SEQUENCE [LARGE SCALE GENOMIC DNA]</scope>
    <source>
        <strain evidence="12 13">SAG 2523</strain>
    </source>
</reference>
<feature type="domain" description="Chromo" evidence="9">
    <location>
        <begin position="227"/>
        <end position="288"/>
    </location>
</feature>
<name>A0AAW1TCQ7_9CHLO</name>
<dbReference type="GO" id="GO:0016887">
    <property type="term" value="F:ATP hydrolysis activity"/>
    <property type="evidence" value="ECO:0007669"/>
    <property type="project" value="TreeGrafter"/>
</dbReference>
<dbReference type="Gene3D" id="2.40.50.40">
    <property type="match status" value="2"/>
</dbReference>
<comment type="subcellular location">
    <subcellularLocation>
        <location evidence="1">Nucleus</location>
    </subcellularLocation>
</comment>
<evidence type="ECO:0000256" key="7">
    <source>
        <dbReference type="SAM" id="Coils"/>
    </source>
</evidence>
<feature type="compositionally biased region" description="Basic and acidic residues" evidence="8">
    <location>
        <begin position="1398"/>
        <end position="1414"/>
    </location>
</feature>
<dbReference type="PROSITE" id="PS51192">
    <property type="entry name" value="HELICASE_ATP_BIND_1"/>
    <property type="match status" value="1"/>
</dbReference>
<evidence type="ECO:0000256" key="8">
    <source>
        <dbReference type="SAM" id="MobiDB-lite"/>
    </source>
</evidence>
<feature type="domain" description="Helicase ATP-binding" evidence="10">
    <location>
        <begin position="387"/>
        <end position="560"/>
    </location>
</feature>
<evidence type="ECO:0000313" key="12">
    <source>
        <dbReference type="EMBL" id="KAK9866570.1"/>
    </source>
</evidence>
<feature type="region of interest" description="Disordered" evidence="8">
    <location>
        <begin position="1289"/>
        <end position="1310"/>
    </location>
</feature>
<dbReference type="InterPro" id="IPR023780">
    <property type="entry name" value="Chromo_domain"/>
</dbReference>
<keyword evidence="3" id="KW-0547">Nucleotide-binding</keyword>
<dbReference type="SMART" id="SM00490">
    <property type="entry name" value="HELICc"/>
    <property type="match status" value="1"/>
</dbReference>
<dbReference type="InterPro" id="IPR049730">
    <property type="entry name" value="SNF2/RAD54-like_C"/>
</dbReference>
<comment type="caution">
    <text evidence="12">The sequence shown here is derived from an EMBL/GenBank/DDBJ whole genome shotgun (WGS) entry which is preliminary data.</text>
</comment>
<keyword evidence="13" id="KW-1185">Reference proteome</keyword>
<keyword evidence="6" id="KW-0539">Nucleus</keyword>
<keyword evidence="4" id="KW-0378">Hydrolase</keyword>
<feature type="region of interest" description="Disordered" evidence="8">
    <location>
        <begin position="1347"/>
        <end position="1491"/>
    </location>
</feature>
<feature type="compositionally biased region" description="Low complexity" evidence="8">
    <location>
        <begin position="191"/>
        <end position="201"/>
    </location>
</feature>
<dbReference type="GO" id="GO:0140658">
    <property type="term" value="F:ATP-dependent chromatin remodeler activity"/>
    <property type="evidence" value="ECO:0007669"/>
    <property type="project" value="TreeGrafter"/>
</dbReference>
<protein>
    <submittedName>
        <fullName evidence="12">Uncharacterized protein</fullName>
    </submittedName>
</protein>
<dbReference type="PROSITE" id="PS51194">
    <property type="entry name" value="HELICASE_CTER"/>
    <property type="match status" value="1"/>
</dbReference>
<evidence type="ECO:0000256" key="5">
    <source>
        <dbReference type="ARBA" id="ARBA00022840"/>
    </source>
</evidence>
<feature type="compositionally biased region" description="Acidic residues" evidence="8">
    <location>
        <begin position="140"/>
        <end position="162"/>
    </location>
</feature>
<evidence type="ECO:0000259" key="10">
    <source>
        <dbReference type="PROSITE" id="PS51192"/>
    </source>
</evidence>
<feature type="compositionally biased region" description="Basic and acidic residues" evidence="8">
    <location>
        <begin position="1362"/>
        <end position="1374"/>
    </location>
</feature>
<keyword evidence="5" id="KW-0067">ATP-binding</keyword>
<dbReference type="GO" id="GO:0005524">
    <property type="term" value="F:ATP binding"/>
    <property type="evidence" value="ECO:0007669"/>
    <property type="project" value="UniProtKB-KW"/>
</dbReference>
<dbReference type="InterPro" id="IPR014001">
    <property type="entry name" value="Helicase_ATP-bd"/>
</dbReference>
<dbReference type="GO" id="GO:0003682">
    <property type="term" value="F:chromatin binding"/>
    <property type="evidence" value="ECO:0007669"/>
    <property type="project" value="TreeGrafter"/>
</dbReference>
<dbReference type="GO" id="GO:0003677">
    <property type="term" value="F:DNA binding"/>
    <property type="evidence" value="ECO:0007669"/>
    <property type="project" value="TreeGrafter"/>
</dbReference>
<dbReference type="Gene3D" id="3.40.50.10810">
    <property type="entry name" value="Tandem AAA-ATPase domain"/>
    <property type="match status" value="1"/>
</dbReference>
<organism evidence="12 13">
    <name type="scientific">Apatococcus fuscideae</name>
    <dbReference type="NCBI Taxonomy" id="2026836"/>
    <lineage>
        <taxon>Eukaryota</taxon>
        <taxon>Viridiplantae</taxon>
        <taxon>Chlorophyta</taxon>
        <taxon>core chlorophytes</taxon>
        <taxon>Trebouxiophyceae</taxon>
        <taxon>Chlorellales</taxon>
        <taxon>Chlorellaceae</taxon>
        <taxon>Apatococcus</taxon>
    </lineage>
</organism>
<keyword evidence="2" id="KW-0677">Repeat</keyword>
<evidence type="ECO:0000256" key="6">
    <source>
        <dbReference type="ARBA" id="ARBA00023242"/>
    </source>
</evidence>
<feature type="region of interest" description="Disordered" evidence="8">
    <location>
        <begin position="1543"/>
        <end position="1567"/>
    </location>
</feature>
<dbReference type="Proteomes" id="UP001485043">
    <property type="component" value="Unassembled WGS sequence"/>
</dbReference>
<feature type="coiled-coil region" evidence="7">
    <location>
        <begin position="1065"/>
        <end position="1120"/>
    </location>
</feature>
<keyword evidence="7" id="KW-0175">Coiled coil</keyword>
<feature type="compositionally biased region" description="Low complexity" evidence="8">
    <location>
        <begin position="13"/>
        <end position="22"/>
    </location>
</feature>
<dbReference type="GO" id="GO:0000785">
    <property type="term" value="C:chromatin"/>
    <property type="evidence" value="ECO:0007669"/>
    <property type="project" value="TreeGrafter"/>
</dbReference>
<dbReference type="Gene3D" id="3.40.50.300">
    <property type="entry name" value="P-loop containing nucleotide triphosphate hydrolases"/>
    <property type="match status" value="1"/>
</dbReference>
<evidence type="ECO:0000313" key="13">
    <source>
        <dbReference type="Proteomes" id="UP001485043"/>
    </source>
</evidence>
<gene>
    <name evidence="12" type="ORF">WJX84_007533</name>
</gene>
<accession>A0AAW1TCQ7</accession>
<evidence type="ECO:0000259" key="11">
    <source>
        <dbReference type="PROSITE" id="PS51194"/>
    </source>
</evidence>
<dbReference type="InterPro" id="IPR000953">
    <property type="entry name" value="Chromo/chromo_shadow_dom"/>
</dbReference>
<dbReference type="Pfam" id="PF00176">
    <property type="entry name" value="SNF2-rel_dom"/>
    <property type="match status" value="1"/>
</dbReference>
<dbReference type="Pfam" id="PF00385">
    <property type="entry name" value="Chromo"/>
    <property type="match status" value="2"/>
</dbReference>
<dbReference type="InterPro" id="IPR016197">
    <property type="entry name" value="Chromo-like_dom_sf"/>
</dbReference>
<feature type="compositionally biased region" description="Polar residues" evidence="8">
    <location>
        <begin position="1482"/>
        <end position="1491"/>
    </location>
</feature>
<feature type="compositionally biased region" description="Basic residues" evidence="8">
    <location>
        <begin position="1545"/>
        <end position="1558"/>
    </location>
</feature>
<dbReference type="CDD" id="cd00024">
    <property type="entry name" value="CD_CSD"/>
    <property type="match status" value="1"/>
</dbReference>
<feature type="compositionally biased region" description="Acidic residues" evidence="8">
    <location>
        <begin position="1449"/>
        <end position="1458"/>
    </location>
</feature>
<dbReference type="InterPro" id="IPR001650">
    <property type="entry name" value="Helicase_C-like"/>
</dbReference>
<dbReference type="GO" id="GO:0042393">
    <property type="term" value="F:histone binding"/>
    <property type="evidence" value="ECO:0007669"/>
    <property type="project" value="TreeGrafter"/>
</dbReference>
<evidence type="ECO:0000256" key="1">
    <source>
        <dbReference type="ARBA" id="ARBA00004123"/>
    </source>
</evidence>
<feature type="compositionally biased region" description="Low complexity" evidence="8">
    <location>
        <begin position="984"/>
        <end position="998"/>
    </location>
</feature>
<sequence>MSEDEPPRRKPAARPARTVATRGVKKSYREASGSEEEDFSEGQKTNLRAAGLEDEPGDAEAMSTSGDEGDEAIIIDSAASDEEQEAIKPRPAARRAPAIQRAKKQMAQKAQAAEQPSRRQPRRQAAASTFHEGPSSSADDISEEDDAEDEASSGSDGEAEDELPVKARVDGNKQPAPALRRAKPAAEKKQAATAAAKPAIKGSTAGRNAQTIEESSEDEEDQGVMLGDIEKVLDVRSDAGGKEEYFVKFKDYSYRDARWLPEAVAFEARPQLLRNFMQRRASGEEDNDPDMVNGIHPDWLLVHRVIAKKQTLCDTQYLTKWHGLGYTDATWELDKDLKDEQEHIDLYTKRSKLSLPRPQQLKKFVVPTFLNERKLRSYQEESLEWMAGNWAISRSCILGDEMGLGKTAQSLSVLELLRQQKGIRGPFLIVAPLTTLHHWEREINTWTPMNVIQYSGSGEDRKIIREHELFFAGDRKTHKHTKFEVLLASYETVLRDRAHFQKITWQVIIVDEAHRLKCTTAATREAIEGCRREFLLLLTGTPVQNNVQELFGLMNLLDKNAFPSMEEFVELYGGNGAPPTVQQIQALQEALRPILLRRMKEDVEDLPEKEEVIVWVRLTTQQHAYYKAIYQNQVSTLLAGALSKNMPNLRNLAMELRKVCCHPWLCNGLEDDMMLKRQPSGAGTNDTLDALVHSSGKMLLLHKLLPKLRTEGRKVLIFSQFKIMLDVLEDYLRMSEMPLERIDGSVAQRDRQVAIDRFSKGEADSFVFLLSTRAGGQGITLTAADTVIIYDSDWNPQNDLQAVARSHRIGQSKDVTIYRLISKDTYEENVFQCSSKKYGLDEAILGNMQSSGDPEQDTQRIADLLKNGAHTLHHEDEAQQEEAAFEQESIDAILNGRTEKRQLGSRKGNTFSTANFAFQDTSGKEGERDFWSNIMPEAIADHDQKMIEAAKPQDIGPRRRKQISYNEDRLQKGTAQEKTEESDYASASSDGSTSADEATPAKERVKRWTKKELKMFEESFVSLGHSRTREAMEMAGLEDRAPEECSAVERSLVTLIDRAAVLMGIVDLTKKAAELKRAVEAKEALLSSEDGFSRASSYEVDEARNKCAAMEAKLQQATMLAVEQGLSPCGSEARDVDAVIRDVDMPKAAQQALMSKEAVTRVMSKARKYQAQLEERKILQKLLDGLPSDQQEDLTLSSRTIFKELLKAQRLSGHMPGWWSRHEDLGLLACSHAKGGTVYTARKNAEDFLTDLALQAAVRAAALPSAPSRELLDASAAPSLPMDVDAAQSCERTGAPEPAAALPCTASVPPTHSQEVHKYLLAQDEAERKRLVKLTGDRLRQLCKGLVVLSRKPPSQPPAHRPRSEEKKAEEAPSKEQVAGPQQPRHTPLQLHASRTSSGEKRKAPVQDDQHKAGEVNQKQRPCEARQAARPSTTMNAQSRDKPVQLAALDDDSDSDVEMLDKENPTGLGHRKAGVPGPRQVLSPSNKWQHPTANLLAAPPAVPTVKEQSQSLSGIHLSNAAPSKGKAYPTPVRAAAAAIANAGKRSMKQPKLHFGPKRPKAETEIVL</sequence>
<proteinExistence type="predicted"/>
<evidence type="ECO:0000256" key="2">
    <source>
        <dbReference type="ARBA" id="ARBA00022737"/>
    </source>
</evidence>
<dbReference type="InterPro" id="IPR038718">
    <property type="entry name" value="SNF2-like_sf"/>
</dbReference>
<dbReference type="SUPFAM" id="SSF52540">
    <property type="entry name" value="P-loop containing nucleoside triphosphate hydrolases"/>
    <property type="match status" value="2"/>
</dbReference>
<evidence type="ECO:0000256" key="3">
    <source>
        <dbReference type="ARBA" id="ARBA00022741"/>
    </source>
</evidence>
<feature type="domain" description="Helicase C-terminal" evidence="11">
    <location>
        <begin position="700"/>
        <end position="859"/>
    </location>
</feature>
<evidence type="ECO:0000256" key="4">
    <source>
        <dbReference type="ARBA" id="ARBA00022801"/>
    </source>
</evidence>
<dbReference type="EMBL" id="JALJOV010000151">
    <property type="protein sequence ID" value="KAK9866570.1"/>
    <property type="molecule type" value="Genomic_DNA"/>
</dbReference>
<dbReference type="PANTHER" id="PTHR45623:SF11">
    <property type="entry name" value="KISMET, ISOFORM C"/>
    <property type="match status" value="1"/>
</dbReference>
<dbReference type="InterPro" id="IPR000330">
    <property type="entry name" value="SNF2_N"/>
</dbReference>
<feature type="region of interest" description="Disordered" evidence="8">
    <location>
        <begin position="949"/>
        <end position="1003"/>
    </location>
</feature>
<feature type="compositionally biased region" description="Basic and acidic residues" evidence="8">
    <location>
        <begin position="966"/>
        <end position="981"/>
    </location>
</feature>